<dbReference type="InterPro" id="IPR029063">
    <property type="entry name" value="SAM-dependent_MTases_sf"/>
</dbReference>
<dbReference type="OrthoDB" id="9816309at2"/>
<dbReference type="Pfam" id="PF03705">
    <property type="entry name" value="CheR_N"/>
    <property type="match status" value="1"/>
</dbReference>
<keyword evidence="3 5" id="KW-0808">Transferase</keyword>
<dbReference type="InterPro" id="IPR022642">
    <property type="entry name" value="CheR_C"/>
</dbReference>
<proteinExistence type="predicted"/>
<feature type="binding site" evidence="6">
    <location>
        <position position="92"/>
    </location>
    <ligand>
        <name>S-adenosyl-L-methionine</name>
        <dbReference type="ChEBI" id="CHEBI:59789"/>
    </ligand>
</feature>
<dbReference type="PANTHER" id="PTHR24422">
    <property type="entry name" value="CHEMOTAXIS PROTEIN METHYLTRANSFERASE"/>
    <property type="match status" value="1"/>
</dbReference>
<dbReference type="RefSeq" id="WP_092675096.1">
    <property type="nucleotide sequence ID" value="NZ_FOGC01000005.1"/>
</dbReference>
<dbReference type="STRING" id="988801.SAMN05216522_105114"/>
<name>A0A1H9HXV6_9GAMM</name>
<dbReference type="SMART" id="SM00138">
    <property type="entry name" value="MeTrc"/>
    <property type="match status" value="1"/>
</dbReference>
<organism evidence="8 9">
    <name type="scientific">Rosenbergiella nectarea</name>
    <dbReference type="NCBI Taxonomy" id="988801"/>
    <lineage>
        <taxon>Bacteria</taxon>
        <taxon>Pseudomonadati</taxon>
        <taxon>Pseudomonadota</taxon>
        <taxon>Gammaproteobacteria</taxon>
        <taxon>Enterobacterales</taxon>
        <taxon>Erwiniaceae</taxon>
        <taxon>Rosenbergiella</taxon>
    </lineage>
</organism>
<feature type="binding site" evidence="6">
    <location>
        <begin position="230"/>
        <end position="231"/>
    </location>
    <ligand>
        <name>S-adenosyl-L-methionine</name>
        <dbReference type="ChEBI" id="CHEBI:59789"/>
    </ligand>
</feature>
<feature type="binding site" evidence="6">
    <location>
        <position position="94"/>
    </location>
    <ligand>
        <name>S-adenosyl-L-methionine</name>
        <dbReference type="ChEBI" id="CHEBI:59789"/>
    </ligand>
</feature>
<dbReference type="GO" id="GO:0008983">
    <property type="term" value="F:protein-glutamate O-methyltransferase activity"/>
    <property type="evidence" value="ECO:0007669"/>
    <property type="project" value="UniProtKB-EC"/>
</dbReference>
<feature type="binding site" evidence="6">
    <location>
        <position position="154"/>
    </location>
    <ligand>
        <name>S-adenosyl-L-methionine</name>
        <dbReference type="ChEBI" id="CHEBI:59789"/>
    </ligand>
</feature>
<dbReference type="Gene3D" id="3.40.50.150">
    <property type="entry name" value="Vaccinia Virus protein VP39"/>
    <property type="match status" value="1"/>
</dbReference>
<dbReference type="NCBIfam" id="NF007902">
    <property type="entry name" value="PRK10611.1"/>
    <property type="match status" value="1"/>
</dbReference>
<evidence type="ECO:0000256" key="2">
    <source>
        <dbReference type="ARBA" id="ARBA00022603"/>
    </source>
</evidence>
<evidence type="ECO:0000256" key="6">
    <source>
        <dbReference type="PIRSR" id="PIRSR000410-1"/>
    </source>
</evidence>
<feature type="binding site" evidence="6">
    <location>
        <position position="129"/>
    </location>
    <ligand>
        <name>S-adenosyl-L-methionine</name>
        <dbReference type="ChEBI" id="CHEBI:59789"/>
    </ligand>
</feature>
<dbReference type="InterPro" id="IPR050903">
    <property type="entry name" value="Bact_Chemotaxis_MeTrfase"/>
</dbReference>
<dbReference type="Pfam" id="PF01739">
    <property type="entry name" value="CheR"/>
    <property type="match status" value="1"/>
</dbReference>
<protein>
    <recommendedName>
        <fullName evidence="5">Chemotaxis protein methyltransferase</fullName>
        <ecNumber evidence="5">2.1.1.80</ecNumber>
    </recommendedName>
</protein>
<feature type="binding site" evidence="6">
    <location>
        <begin position="212"/>
        <end position="213"/>
    </location>
    <ligand>
        <name>S-adenosyl-L-methionine</name>
        <dbReference type="ChEBI" id="CHEBI:59789"/>
    </ligand>
</feature>
<comment type="catalytic activity">
    <reaction evidence="1 5">
        <text>L-glutamyl-[protein] + S-adenosyl-L-methionine = [protein]-L-glutamate 5-O-methyl ester + S-adenosyl-L-homocysteine</text>
        <dbReference type="Rhea" id="RHEA:24452"/>
        <dbReference type="Rhea" id="RHEA-COMP:10208"/>
        <dbReference type="Rhea" id="RHEA-COMP:10311"/>
        <dbReference type="ChEBI" id="CHEBI:29973"/>
        <dbReference type="ChEBI" id="CHEBI:57856"/>
        <dbReference type="ChEBI" id="CHEBI:59789"/>
        <dbReference type="ChEBI" id="CHEBI:82795"/>
        <dbReference type="EC" id="2.1.1.80"/>
    </reaction>
</comment>
<dbReference type="SUPFAM" id="SSF47757">
    <property type="entry name" value="Chemotaxis receptor methyltransferase CheR, N-terminal domain"/>
    <property type="match status" value="1"/>
</dbReference>
<dbReference type="PRINTS" id="PR00996">
    <property type="entry name" value="CHERMTFRASE"/>
</dbReference>
<dbReference type="InterPro" id="IPR036804">
    <property type="entry name" value="CheR_N_sf"/>
</dbReference>
<keyword evidence="9" id="KW-1185">Reference proteome</keyword>
<evidence type="ECO:0000256" key="5">
    <source>
        <dbReference type="PIRNR" id="PIRNR000410"/>
    </source>
</evidence>
<gene>
    <name evidence="8" type="ORF">SAMN05216522_105114</name>
</gene>
<dbReference type="EMBL" id="FOGC01000005">
    <property type="protein sequence ID" value="SEQ67097.1"/>
    <property type="molecule type" value="Genomic_DNA"/>
</dbReference>
<evidence type="ECO:0000256" key="3">
    <source>
        <dbReference type="ARBA" id="ARBA00022679"/>
    </source>
</evidence>
<evidence type="ECO:0000256" key="1">
    <source>
        <dbReference type="ARBA" id="ARBA00001541"/>
    </source>
</evidence>
<dbReference type="EC" id="2.1.1.80" evidence="5"/>
<dbReference type="InterPro" id="IPR000780">
    <property type="entry name" value="CheR_MeTrfase"/>
</dbReference>
<dbReference type="PROSITE" id="PS50123">
    <property type="entry name" value="CHER"/>
    <property type="match status" value="1"/>
</dbReference>
<keyword evidence="2 5" id="KW-0489">Methyltransferase</keyword>
<dbReference type="PANTHER" id="PTHR24422:SF19">
    <property type="entry name" value="CHEMOTAXIS PROTEIN METHYLTRANSFERASE"/>
    <property type="match status" value="1"/>
</dbReference>
<sequence>MHKQLPNTPSTSTVAQSGRYELSAQDFQKISALIYQRAGIVLAAHKQEMVYNRLLRRVRALNLANFSQYIQYLEKNPQSSEWQEFTNALTTNLTAFFREAHHFPILAQHARQHKGCFTLWCCAASTGEEPWSLAITLAESLGLGPGRFQIYASDIDTQVLAKGKQGIYRQENLSMLTPEQLQRYFLKGTGEHSGLVRVRPELAATVQFYPLNLLSPEWKLKEKVDAIFCRNVMIYFDKKTQQTILSRMANVLQPDGLLFAGHSENLSQISTDFLLQGQTVYRLAERKK</sequence>
<evidence type="ECO:0000313" key="8">
    <source>
        <dbReference type="EMBL" id="SEQ67097.1"/>
    </source>
</evidence>
<feature type="domain" description="CheR-type methyltransferase" evidence="7">
    <location>
        <begin position="15"/>
        <end position="286"/>
    </location>
</feature>
<dbReference type="PIRSF" id="PIRSF000410">
    <property type="entry name" value="CheR"/>
    <property type="match status" value="1"/>
</dbReference>
<evidence type="ECO:0000256" key="4">
    <source>
        <dbReference type="ARBA" id="ARBA00022691"/>
    </source>
</evidence>
<dbReference type="Gene3D" id="1.10.155.10">
    <property type="entry name" value="Chemotaxis receptor methyltransferase CheR, N-terminal domain"/>
    <property type="match status" value="1"/>
</dbReference>
<evidence type="ECO:0000313" key="9">
    <source>
        <dbReference type="Proteomes" id="UP000242515"/>
    </source>
</evidence>
<reference evidence="9" key="1">
    <citation type="submission" date="2016-10" db="EMBL/GenBank/DDBJ databases">
        <authorList>
            <person name="Varghese N."/>
            <person name="Submissions S."/>
        </authorList>
    </citation>
    <scope>NUCLEOTIDE SEQUENCE [LARGE SCALE GENOMIC DNA]</scope>
    <source>
        <strain evidence="9">8N4</strain>
    </source>
</reference>
<dbReference type="AlphaFoldDB" id="A0A1H9HXV6"/>
<feature type="binding site" evidence="6">
    <location>
        <position position="98"/>
    </location>
    <ligand>
        <name>S-adenosyl-L-methionine</name>
        <dbReference type="ChEBI" id="CHEBI:59789"/>
    </ligand>
</feature>
<dbReference type="GO" id="GO:0032259">
    <property type="term" value="P:methylation"/>
    <property type="evidence" value="ECO:0007669"/>
    <property type="project" value="UniProtKB-KW"/>
</dbReference>
<dbReference type="SUPFAM" id="SSF53335">
    <property type="entry name" value="S-adenosyl-L-methionine-dependent methyltransferases"/>
    <property type="match status" value="1"/>
</dbReference>
<dbReference type="Proteomes" id="UP000242515">
    <property type="component" value="Unassembled WGS sequence"/>
</dbReference>
<keyword evidence="4 5" id="KW-0949">S-adenosyl-L-methionine</keyword>
<comment type="function">
    <text evidence="5">Methylation of the membrane-bound methyl-accepting chemotaxis proteins (MCP) to form gamma-glutamyl methyl ester residues in MCP.</text>
</comment>
<evidence type="ECO:0000259" key="7">
    <source>
        <dbReference type="PROSITE" id="PS50123"/>
    </source>
</evidence>
<accession>A0A1H9HXV6</accession>
<dbReference type="InterPro" id="IPR026024">
    <property type="entry name" value="Chemotaxis_MeTrfase_CheR"/>
</dbReference>
<dbReference type="InterPro" id="IPR022641">
    <property type="entry name" value="CheR_N"/>
</dbReference>